<feature type="compositionally biased region" description="Basic and acidic residues" evidence="1">
    <location>
        <begin position="61"/>
        <end position="70"/>
    </location>
</feature>
<reference evidence="2 3" key="1">
    <citation type="journal article" date="2014" name="Agronomy (Basel)">
        <title>A Draft Genome Sequence for Ensete ventricosum, the Drought-Tolerant Tree Against Hunger.</title>
        <authorList>
            <person name="Harrison J."/>
            <person name="Moore K.A."/>
            <person name="Paszkiewicz K."/>
            <person name="Jones T."/>
            <person name="Grant M."/>
            <person name="Ambacheew D."/>
            <person name="Muzemil S."/>
            <person name="Studholme D.J."/>
        </authorList>
    </citation>
    <scope>NUCLEOTIDE SEQUENCE [LARGE SCALE GENOMIC DNA]</scope>
</reference>
<evidence type="ECO:0000313" key="3">
    <source>
        <dbReference type="Proteomes" id="UP000287651"/>
    </source>
</evidence>
<protein>
    <submittedName>
        <fullName evidence="2">Uncharacterized protein</fullName>
    </submittedName>
</protein>
<evidence type="ECO:0000313" key="2">
    <source>
        <dbReference type="EMBL" id="RRT70368.1"/>
    </source>
</evidence>
<proteinExistence type="predicted"/>
<dbReference type="AlphaFoldDB" id="A0A427A2F5"/>
<feature type="compositionally biased region" description="Polar residues" evidence="1">
    <location>
        <begin position="32"/>
        <end position="48"/>
    </location>
</feature>
<evidence type="ECO:0000256" key="1">
    <source>
        <dbReference type="SAM" id="MobiDB-lite"/>
    </source>
</evidence>
<dbReference type="Proteomes" id="UP000287651">
    <property type="component" value="Unassembled WGS sequence"/>
</dbReference>
<dbReference type="EMBL" id="AMZH03004046">
    <property type="protein sequence ID" value="RRT70368.1"/>
    <property type="molecule type" value="Genomic_DNA"/>
</dbReference>
<accession>A0A427A2F5</accession>
<name>A0A427A2F5_ENSVE</name>
<gene>
    <name evidence="2" type="ORF">B296_00000472</name>
</gene>
<comment type="caution">
    <text evidence="2">The sequence shown here is derived from an EMBL/GenBank/DDBJ whole genome shotgun (WGS) entry which is preliminary data.</text>
</comment>
<sequence>MHQTGRPRQGPVNPARRSGGPASVGGRRRAQWSLSGEPSNEGSVSRQSDGPKKQQQRGRRDRGEAKHERNSSIPSRSTSRFLCPISRRIISTLAPVFSLIQLETRPLRVTEPPGENKRPRSRNLRSTAGLPPRGRDRFLQAGDSLTRTRVDSGVVAQAAFGVRHLCRGDVAFPHVVELEDPGLAHAGPVAVRPFTDRSARPDSAASRTGSACARYTSDGELSVPFALSLLCSVLRSTRETFVRGVLLTGMAAMPEKRKRAQVLSVSHRRLLEQARKHDLKKFQM</sequence>
<organism evidence="2 3">
    <name type="scientific">Ensete ventricosum</name>
    <name type="common">Abyssinian banana</name>
    <name type="synonym">Musa ensete</name>
    <dbReference type="NCBI Taxonomy" id="4639"/>
    <lineage>
        <taxon>Eukaryota</taxon>
        <taxon>Viridiplantae</taxon>
        <taxon>Streptophyta</taxon>
        <taxon>Embryophyta</taxon>
        <taxon>Tracheophyta</taxon>
        <taxon>Spermatophyta</taxon>
        <taxon>Magnoliopsida</taxon>
        <taxon>Liliopsida</taxon>
        <taxon>Zingiberales</taxon>
        <taxon>Musaceae</taxon>
        <taxon>Ensete</taxon>
    </lineage>
</organism>
<feature type="region of interest" description="Disordered" evidence="1">
    <location>
        <begin position="1"/>
        <end position="78"/>
    </location>
</feature>
<feature type="region of interest" description="Disordered" evidence="1">
    <location>
        <begin position="108"/>
        <end position="136"/>
    </location>
</feature>